<dbReference type="CDD" id="cd16098">
    <property type="entry name" value="FliS"/>
    <property type="match status" value="1"/>
</dbReference>
<accession>A0A953J4R1</accession>
<evidence type="ECO:0000256" key="4">
    <source>
        <dbReference type="ARBA" id="ARBA00022795"/>
    </source>
</evidence>
<dbReference type="AlphaFoldDB" id="A0A953J4R1"/>
<dbReference type="InterPro" id="IPR003713">
    <property type="entry name" value="FliS"/>
</dbReference>
<feature type="region of interest" description="Disordered" evidence="7">
    <location>
        <begin position="125"/>
        <end position="148"/>
    </location>
</feature>
<dbReference type="GO" id="GO:0071973">
    <property type="term" value="P:bacterial-type flagellum-dependent cell motility"/>
    <property type="evidence" value="ECO:0007669"/>
    <property type="project" value="TreeGrafter"/>
</dbReference>
<evidence type="ECO:0000256" key="7">
    <source>
        <dbReference type="SAM" id="MobiDB-lite"/>
    </source>
</evidence>
<dbReference type="PIRSF" id="PIRSF039090">
    <property type="entry name" value="Flis"/>
    <property type="match status" value="1"/>
</dbReference>
<evidence type="ECO:0000313" key="9">
    <source>
        <dbReference type="Proteomes" id="UP000705867"/>
    </source>
</evidence>
<evidence type="ECO:0000256" key="6">
    <source>
        <dbReference type="PIRNR" id="PIRNR039090"/>
    </source>
</evidence>
<dbReference type="SUPFAM" id="SSF101116">
    <property type="entry name" value="Flagellar export chaperone FliS"/>
    <property type="match status" value="1"/>
</dbReference>
<keyword evidence="5" id="KW-0143">Chaperone</keyword>
<dbReference type="GO" id="GO:0005829">
    <property type="term" value="C:cytosol"/>
    <property type="evidence" value="ECO:0007669"/>
    <property type="project" value="UniProtKB-SubCell"/>
</dbReference>
<dbReference type="GO" id="GO:0044780">
    <property type="term" value="P:bacterial-type flagellum assembly"/>
    <property type="evidence" value="ECO:0007669"/>
    <property type="project" value="InterPro"/>
</dbReference>
<dbReference type="EMBL" id="JAIOIV010000073">
    <property type="protein sequence ID" value="MBZ0156298.1"/>
    <property type="molecule type" value="Genomic_DNA"/>
</dbReference>
<sequence length="148" mass="16676">MKNEAVTQYRENNIASASPEETVLMLYNGAIKFLRDALGEVGRNTENKIILIDKSLKIIEYLQSCLNMEKGGEIAHNLNDLYDYIMVQITRANFKNDATMINEVIRLLLPIRDAWAEICRKGSRKPSPLPYGGKSEEAQSTKKIAVSV</sequence>
<proteinExistence type="inferred from homology"/>
<reference evidence="8" key="1">
    <citation type="journal article" date="2021" name="bioRxiv">
        <title>Unraveling nitrogen, sulfur and carbon metabolic pathways and microbial community transcriptional responses to substrate deprivation and toxicity stresses in a bioreactor mimicking anoxic brackish coastal sediment conditions.</title>
        <authorList>
            <person name="Martins P.D."/>
            <person name="Echeveste M.J."/>
            <person name="Arshad A."/>
            <person name="Kurth J."/>
            <person name="Ouboter H."/>
            <person name="Jetten M.S.M."/>
            <person name="Welte C.U."/>
        </authorList>
    </citation>
    <scope>NUCLEOTIDE SEQUENCE</scope>
    <source>
        <strain evidence="8">MAG_39</strain>
    </source>
</reference>
<dbReference type="Gene3D" id="1.20.120.340">
    <property type="entry name" value="Flagellar protein FliS"/>
    <property type="match status" value="1"/>
</dbReference>
<dbReference type="PANTHER" id="PTHR34773:SF1">
    <property type="entry name" value="FLAGELLAR SECRETION CHAPERONE FLIS"/>
    <property type="match status" value="1"/>
</dbReference>
<gene>
    <name evidence="8" type="primary">fliS</name>
    <name evidence="8" type="ORF">K8I29_08840</name>
</gene>
<dbReference type="InterPro" id="IPR036584">
    <property type="entry name" value="FliS_sf"/>
</dbReference>
<evidence type="ECO:0000256" key="2">
    <source>
        <dbReference type="ARBA" id="ARBA00008787"/>
    </source>
</evidence>
<keyword evidence="8" id="KW-0969">Cilium</keyword>
<protein>
    <recommendedName>
        <fullName evidence="6">Flagellar secretion chaperone FliS</fullName>
    </recommendedName>
</protein>
<evidence type="ECO:0000256" key="5">
    <source>
        <dbReference type="ARBA" id="ARBA00023186"/>
    </source>
</evidence>
<keyword evidence="3 6" id="KW-0963">Cytoplasm</keyword>
<keyword evidence="8" id="KW-0966">Cell projection</keyword>
<name>A0A953J4R1_9BACT</name>
<dbReference type="NCBIfam" id="TIGR00208">
    <property type="entry name" value="fliS"/>
    <property type="match status" value="1"/>
</dbReference>
<keyword evidence="4 6" id="KW-1005">Bacterial flagellum biogenesis</keyword>
<comment type="caution">
    <text evidence="8">The sequence shown here is derived from an EMBL/GenBank/DDBJ whole genome shotgun (WGS) entry which is preliminary data.</text>
</comment>
<organism evidence="8 9">
    <name type="scientific">Candidatus Nitrobium versatile</name>
    <dbReference type="NCBI Taxonomy" id="2884831"/>
    <lineage>
        <taxon>Bacteria</taxon>
        <taxon>Pseudomonadati</taxon>
        <taxon>Nitrospirota</taxon>
        <taxon>Nitrospiria</taxon>
        <taxon>Nitrospirales</taxon>
        <taxon>Nitrospiraceae</taxon>
        <taxon>Candidatus Nitrobium</taxon>
    </lineage>
</organism>
<evidence type="ECO:0000256" key="3">
    <source>
        <dbReference type="ARBA" id="ARBA00022490"/>
    </source>
</evidence>
<comment type="similarity">
    <text evidence="2 6">Belongs to the FliS family.</text>
</comment>
<dbReference type="Pfam" id="PF02561">
    <property type="entry name" value="FliS"/>
    <property type="match status" value="1"/>
</dbReference>
<dbReference type="PANTHER" id="PTHR34773">
    <property type="entry name" value="FLAGELLAR SECRETION CHAPERONE FLIS"/>
    <property type="match status" value="1"/>
</dbReference>
<reference evidence="8" key="2">
    <citation type="submission" date="2021-08" db="EMBL/GenBank/DDBJ databases">
        <authorList>
            <person name="Dalcin Martins P."/>
        </authorList>
    </citation>
    <scope>NUCLEOTIDE SEQUENCE</scope>
    <source>
        <strain evidence="8">MAG_39</strain>
    </source>
</reference>
<keyword evidence="8" id="KW-0282">Flagellum</keyword>
<evidence type="ECO:0000256" key="1">
    <source>
        <dbReference type="ARBA" id="ARBA00004514"/>
    </source>
</evidence>
<evidence type="ECO:0000313" key="8">
    <source>
        <dbReference type="EMBL" id="MBZ0156298.1"/>
    </source>
</evidence>
<dbReference type="Proteomes" id="UP000705867">
    <property type="component" value="Unassembled WGS sequence"/>
</dbReference>
<comment type="subcellular location">
    <subcellularLocation>
        <location evidence="1 6">Cytoplasm</location>
        <location evidence="1 6">Cytosol</location>
    </subcellularLocation>
</comment>